<dbReference type="GO" id="GO:0005525">
    <property type="term" value="F:GTP binding"/>
    <property type="evidence" value="ECO:0007669"/>
    <property type="project" value="UniProtKB-UniRule"/>
</dbReference>
<sequence length="389" mass="43373">MKIKRYMGKNTQEALLKVKMDLGNDAIILSTKKVRQKGLKKYFTSPMMEVMAAIDDDSAKTSRKELARPDNPLVNDISPKNMLSQKEEKITQLENKVTKIETLLDRILDIIKPENKSADVAKSDETAQLSQVFQLLYNNLLKNEVDQDIAQKIIEKVAEKSDARNINDASVAMLSVISSILGKAEPINFRQDGKPTVILFVGPTGVGKTTTLAKLAASFMLTNNKNVGFITADTYRIAAVDQLKTYAEILGIPISIAYSVEEISSQIENYSDKDVILIDTAGCSYRDKQKFEELQKIIEVCNADEVFLVLSATVSSKNCRDIIKNYGFIQNYRLIFTKLDETPVYGSILNTKCYSDKPLAYITNGQNVPDDIEVVNTEKISKNLLGSIT</sequence>
<comment type="subcellular location">
    <subcellularLocation>
        <location evidence="1">Cell membrane</location>
        <topology evidence="1">Peripheral membrane protein</topology>
        <orientation evidence="1">Cytoplasmic side</orientation>
    </subcellularLocation>
</comment>
<keyword evidence="11" id="KW-1006">Bacterial flagellum protein export</keyword>
<dbReference type="SUPFAM" id="SSF52540">
    <property type="entry name" value="P-loop containing nucleoside triphosphate hydrolases"/>
    <property type="match status" value="1"/>
</dbReference>
<evidence type="ECO:0000256" key="3">
    <source>
        <dbReference type="ARBA" id="ARBA00014919"/>
    </source>
</evidence>
<protein>
    <recommendedName>
        <fullName evidence="3 13">Flagellar biosynthesis protein FlhF</fullName>
    </recommendedName>
</protein>
<dbReference type="PATRIC" id="fig|1330534.3.peg.818"/>
<dbReference type="GO" id="GO:0005886">
    <property type="term" value="C:plasma membrane"/>
    <property type="evidence" value="ECO:0007669"/>
    <property type="project" value="UniProtKB-SubCell"/>
</dbReference>
<dbReference type="InterPro" id="IPR003593">
    <property type="entry name" value="AAA+_ATPase"/>
</dbReference>
<keyword evidence="10" id="KW-0472">Membrane</keyword>
<dbReference type="GO" id="GO:0015031">
    <property type="term" value="P:protein transport"/>
    <property type="evidence" value="ECO:0007669"/>
    <property type="project" value="UniProtKB-KW"/>
</dbReference>
<evidence type="ECO:0000259" key="15">
    <source>
        <dbReference type="SMART" id="SM00962"/>
    </source>
</evidence>
<dbReference type="GO" id="GO:0005047">
    <property type="term" value="F:signal recognition particle binding"/>
    <property type="evidence" value="ECO:0007669"/>
    <property type="project" value="TreeGrafter"/>
</dbReference>
<keyword evidence="5" id="KW-1003">Cell membrane</keyword>
<evidence type="ECO:0000256" key="12">
    <source>
        <dbReference type="ARBA" id="ARBA00025337"/>
    </source>
</evidence>
<dbReference type="STRING" id="1330534.L323_04085"/>
<dbReference type="OrthoDB" id="9778554at2"/>
<keyword evidence="7" id="KW-1005">Bacterial flagellum biogenesis</keyword>
<evidence type="ECO:0000259" key="14">
    <source>
        <dbReference type="SMART" id="SM00382"/>
    </source>
</evidence>
<dbReference type="EMBL" id="ATAY01000020">
    <property type="protein sequence ID" value="EPR13093.1"/>
    <property type="molecule type" value="Genomic_DNA"/>
</dbReference>
<evidence type="ECO:0000256" key="5">
    <source>
        <dbReference type="ARBA" id="ARBA00022475"/>
    </source>
</evidence>
<accession>U4R3V9</accession>
<comment type="caution">
    <text evidence="16">The sequence shown here is derived from an EMBL/GenBank/DDBJ whole genome shotgun (WGS) entry which is preliminary data.</text>
</comment>
<dbReference type="InterPro" id="IPR027417">
    <property type="entry name" value="P-loop_NTPase"/>
</dbReference>
<evidence type="ECO:0000313" key="17">
    <source>
        <dbReference type="Proteomes" id="UP000016860"/>
    </source>
</evidence>
<evidence type="ECO:0000256" key="8">
    <source>
        <dbReference type="ARBA" id="ARBA00022927"/>
    </source>
</evidence>
<dbReference type="RefSeq" id="WP_020814423.1">
    <property type="nucleotide sequence ID" value="NZ_ATAY01000020.1"/>
</dbReference>
<dbReference type="Gene3D" id="1.20.120.1380">
    <property type="entry name" value="Flagellar FlhF biosynthesis protein, N domain"/>
    <property type="match status" value="1"/>
</dbReference>
<evidence type="ECO:0000256" key="9">
    <source>
        <dbReference type="ARBA" id="ARBA00023134"/>
    </source>
</evidence>
<dbReference type="InterPro" id="IPR020006">
    <property type="entry name" value="FlhF"/>
</dbReference>
<dbReference type="SMART" id="SM00382">
    <property type="entry name" value="AAA"/>
    <property type="match status" value="1"/>
</dbReference>
<evidence type="ECO:0000256" key="6">
    <source>
        <dbReference type="ARBA" id="ARBA00022741"/>
    </source>
</evidence>
<keyword evidence="9" id="KW-0342">GTP-binding</keyword>
<name>U4R3V9_9FIRM</name>
<dbReference type="Gene3D" id="3.40.50.300">
    <property type="entry name" value="P-loop containing nucleotide triphosphate hydrolases"/>
    <property type="match status" value="1"/>
</dbReference>
<dbReference type="CDD" id="cd17873">
    <property type="entry name" value="FlhF"/>
    <property type="match status" value="1"/>
</dbReference>
<feature type="domain" description="AAA+ ATPase" evidence="14">
    <location>
        <begin position="194"/>
        <end position="340"/>
    </location>
</feature>
<dbReference type="GO" id="GO:0006614">
    <property type="term" value="P:SRP-dependent cotranslational protein targeting to membrane"/>
    <property type="evidence" value="ECO:0007669"/>
    <property type="project" value="UniProtKB-UniRule"/>
</dbReference>
<dbReference type="AlphaFoldDB" id="U4R3V9"/>
<dbReference type="FunFam" id="3.40.50.300:FF:000695">
    <property type="entry name" value="Flagellar biosynthesis regulator FlhF"/>
    <property type="match status" value="1"/>
</dbReference>
<keyword evidence="8" id="KW-0653">Protein transport</keyword>
<dbReference type="GO" id="GO:0044781">
    <property type="term" value="P:bacterial-type flagellum organization"/>
    <property type="evidence" value="ECO:0007669"/>
    <property type="project" value="UniProtKB-UniRule"/>
</dbReference>
<evidence type="ECO:0000256" key="1">
    <source>
        <dbReference type="ARBA" id="ARBA00004413"/>
    </source>
</evidence>
<proteinExistence type="inferred from homology"/>
<evidence type="ECO:0000256" key="13">
    <source>
        <dbReference type="NCBIfam" id="TIGR03499"/>
    </source>
</evidence>
<evidence type="ECO:0000313" key="16">
    <source>
        <dbReference type="EMBL" id="EPR13093.1"/>
    </source>
</evidence>
<dbReference type="PANTHER" id="PTHR43134:SF3">
    <property type="entry name" value="FLAGELLAR BIOSYNTHESIS PROTEIN FLHF"/>
    <property type="match status" value="1"/>
</dbReference>
<comment type="similarity">
    <text evidence="2">Belongs to the GTP-binding SRP family.</text>
</comment>
<dbReference type="InterPro" id="IPR047040">
    <property type="entry name" value="FlhF__GTPase_dom"/>
</dbReference>
<dbReference type="GO" id="GO:0003924">
    <property type="term" value="F:GTPase activity"/>
    <property type="evidence" value="ECO:0007669"/>
    <property type="project" value="UniProtKB-UniRule"/>
</dbReference>
<evidence type="ECO:0000256" key="11">
    <source>
        <dbReference type="ARBA" id="ARBA00023225"/>
    </source>
</evidence>
<keyword evidence="6" id="KW-0547">Nucleotide-binding</keyword>
<evidence type="ECO:0000256" key="4">
    <source>
        <dbReference type="ARBA" id="ARBA00022448"/>
    </source>
</evidence>
<feature type="domain" description="SRP54-type proteins GTP-binding" evidence="15">
    <location>
        <begin position="195"/>
        <end position="386"/>
    </location>
</feature>
<keyword evidence="4" id="KW-0813">Transport</keyword>
<gene>
    <name evidence="16" type="ORF">L323_04085</name>
</gene>
<dbReference type="InterPro" id="IPR000897">
    <property type="entry name" value="SRP54_GTPase_dom"/>
</dbReference>
<organism evidence="16 17">
    <name type="scientific">Ruminiclostridium papyrosolvens C7</name>
    <dbReference type="NCBI Taxonomy" id="1330534"/>
    <lineage>
        <taxon>Bacteria</taxon>
        <taxon>Bacillati</taxon>
        <taxon>Bacillota</taxon>
        <taxon>Clostridia</taxon>
        <taxon>Eubacteriales</taxon>
        <taxon>Oscillospiraceae</taxon>
        <taxon>Ruminiclostridium</taxon>
    </lineage>
</organism>
<dbReference type="SMART" id="SM00962">
    <property type="entry name" value="SRP54"/>
    <property type="match status" value="1"/>
</dbReference>
<dbReference type="NCBIfam" id="TIGR03499">
    <property type="entry name" value="FlhF"/>
    <property type="match status" value="1"/>
</dbReference>
<reference evidence="16 17" key="1">
    <citation type="journal article" date="2013" name="Genome Announc.">
        <title>Draft Genome Sequence of the Cellulolytic Bacterium Clostridium papyrosolvens C7 (ATCC 700395).</title>
        <authorList>
            <person name="Zepeda V."/>
            <person name="Dassa B."/>
            <person name="Borovok I."/>
            <person name="Lamed R."/>
            <person name="Bayer E.A."/>
            <person name="Cate J.H."/>
        </authorList>
    </citation>
    <scope>NUCLEOTIDE SEQUENCE [LARGE SCALE GENOMIC DNA]</scope>
    <source>
        <strain evidence="16 17">C7</strain>
    </source>
</reference>
<dbReference type="Proteomes" id="UP000016860">
    <property type="component" value="Unassembled WGS sequence"/>
</dbReference>
<evidence type="ECO:0000256" key="7">
    <source>
        <dbReference type="ARBA" id="ARBA00022795"/>
    </source>
</evidence>
<dbReference type="PANTHER" id="PTHR43134">
    <property type="entry name" value="SIGNAL RECOGNITION PARTICLE RECEPTOR SUBUNIT ALPHA"/>
    <property type="match status" value="1"/>
</dbReference>
<comment type="function">
    <text evidence="12">Necessary for flagellar biosynthesis. May be involved in translocation of the flagellum.</text>
</comment>
<dbReference type="Pfam" id="PF00448">
    <property type="entry name" value="SRP54"/>
    <property type="match status" value="1"/>
</dbReference>
<evidence type="ECO:0000256" key="2">
    <source>
        <dbReference type="ARBA" id="ARBA00008531"/>
    </source>
</evidence>
<evidence type="ECO:0000256" key="10">
    <source>
        <dbReference type="ARBA" id="ARBA00023136"/>
    </source>
</evidence>